<reference evidence="2 3" key="1">
    <citation type="submission" date="2023-08" db="EMBL/GenBank/DDBJ databases">
        <title>Implementing the SeqCode for naming new Mesorhizobium species isolated from Vachellia karroo root nodules.</title>
        <authorList>
            <person name="Van Lill M."/>
        </authorList>
    </citation>
    <scope>NUCLEOTIDE SEQUENCE [LARGE SCALE GENOMIC DNA]</scope>
    <source>
        <strain evidence="2 3">VK22B</strain>
    </source>
</reference>
<gene>
    <name evidence="2" type="ORF">RFN29_15065</name>
</gene>
<comment type="caution">
    <text evidence="2">The sequence shown here is derived from an EMBL/GenBank/DDBJ whole genome shotgun (WGS) entry which is preliminary data.</text>
</comment>
<proteinExistence type="predicted"/>
<accession>A0ABU4Z0X6</accession>
<evidence type="ECO:0000313" key="3">
    <source>
        <dbReference type="Proteomes" id="UP001271249"/>
    </source>
</evidence>
<evidence type="ECO:0000256" key="1">
    <source>
        <dbReference type="SAM" id="MobiDB-lite"/>
    </source>
</evidence>
<protein>
    <submittedName>
        <fullName evidence="2">Uncharacterized protein</fullName>
    </submittedName>
</protein>
<sequence length="159" mass="17694">MSFTARIAREEAITEALRAINDAIGDEVPTVQAFKIIDAIKRLRDGQPIFAGSTDRIDYLERARSEAQAAWMSQFIAMPGRPQDDASLPTGPEHDATAGVDTPLGRLRVTTWRRPWAGAKGERIAWASEYYLNDQPITVAEIKAMGLAQRPTTRNRKRS</sequence>
<feature type="region of interest" description="Disordered" evidence="1">
    <location>
        <begin position="81"/>
        <end position="102"/>
    </location>
</feature>
<dbReference type="Proteomes" id="UP001271249">
    <property type="component" value="Unassembled WGS sequence"/>
</dbReference>
<evidence type="ECO:0000313" key="2">
    <source>
        <dbReference type="EMBL" id="MDX8492897.1"/>
    </source>
</evidence>
<dbReference type="EMBL" id="JAVIJC010000014">
    <property type="protein sequence ID" value="MDX8492897.1"/>
    <property type="molecule type" value="Genomic_DNA"/>
</dbReference>
<organism evidence="2 3">
    <name type="scientific">Mesorhizobium captivum</name>
    <dbReference type="NCBI Taxonomy" id="3072319"/>
    <lineage>
        <taxon>Bacteria</taxon>
        <taxon>Pseudomonadati</taxon>
        <taxon>Pseudomonadota</taxon>
        <taxon>Alphaproteobacteria</taxon>
        <taxon>Hyphomicrobiales</taxon>
        <taxon>Phyllobacteriaceae</taxon>
        <taxon>Mesorhizobium</taxon>
    </lineage>
</organism>
<name>A0ABU4Z0X6_9HYPH</name>
<keyword evidence="3" id="KW-1185">Reference proteome</keyword>
<dbReference type="RefSeq" id="WP_320226879.1">
    <property type="nucleotide sequence ID" value="NZ_JAVIJC010000014.1"/>
</dbReference>